<evidence type="ECO:0000313" key="3">
    <source>
        <dbReference type="Proteomes" id="UP000265663"/>
    </source>
</evidence>
<keyword evidence="3" id="KW-1185">Reference proteome</keyword>
<feature type="transmembrane region" description="Helical" evidence="1">
    <location>
        <begin position="65"/>
        <end position="89"/>
    </location>
</feature>
<keyword evidence="1" id="KW-0812">Transmembrane</keyword>
<gene>
    <name evidence="2" type="ORF">GMOD_00006463</name>
</gene>
<sequence>MSSPYEDANIVLPHASLLAWFRDPVAVASAEDEESKCGFLNDTDNVINPIETASSCKRQSITKDAVAFCCLWCAFSIVVLGSFGLYFAIDLLLSHYGMGTGVAQWAMHRPSSTSYGVSQLLQ</sequence>
<proteinExistence type="predicted"/>
<evidence type="ECO:0000313" key="2">
    <source>
        <dbReference type="EMBL" id="RMZ69630.1"/>
    </source>
</evidence>
<name>A0A3M7M5H4_9PLEO</name>
<accession>A0A3M7M5H4</accession>
<keyword evidence="1" id="KW-1133">Transmembrane helix</keyword>
<evidence type="ECO:0000256" key="1">
    <source>
        <dbReference type="SAM" id="Phobius"/>
    </source>
</evidence>
<protein>
    <submittedName>
        <fullName evidence="2">Uncharacterized protein</fullName>
    </submittedName>
</protein>
<dbReference type="EMBL" id="KE747818">
    <property type="protein sequence ID" value="RMZ69630.1"/>
    <property type="molecule type" value="Genomic_DNA"/>
</dbReference>
<dbReference type="AlphaFoldDB" id="A0A3M7M5H4"/>
<dbReference type="Proteomes" id="UP000265663">
    <property type="component" value="Unassembled WGS sequence"/>
</dbReference>
<keyword evidence="1" id="KW-0472">Membrane</keyword>
<dbReference type="OrthoDB" id="3683032at2759"/>
<organism evidence="2 3">
    <name type="scientific">Pyrenophora seminiperda CCB06</name>
    <dbReference type="NCBI Taxonomy" id="1302712"/>
    <lineage>
        <taxon>Eukaryota</taxon>
        <taxon>Fungi</taxon>
        <taxon>Dikarya</taxon>
        <taxon>Ascomycota</taxon>
        <taxon>Pezizomycotina</taxon>
        <taxon>Dothideomycetes</taxon>
        <taxon>Pleosporomycetidae</taxon>
        <taxon>Pleosporales</taxon>
        <taxon>Pleosporineae</taxon>
        <taxon>Pleosporaceae</taxon>
        <taxon>Pyrenophora</taxon>
    </lineage>
</organism>
<reference evidence="2 3" key="1">
    <citation type="journal article" date="2014" name="PLoS ONE">
        <title>De novo Genome Assembly of the Fungal Plant Pathogen Pyrenophora semeniperda.</title>
        <authorList>
            <person name="Soliai M.M."/>
            <person name="Meyer S.E."/>
            <person name="Udall J.A."/>
            <person name="Elzinga D.E."/>
            <person name="Hermansen R.A."/>
            <person name="Bodily P.M."/>
            <person name="Hart A.A."/>
            <person name="Coleman C.E."/>
        </authorList>
    </citation>
    <scope>NUCLEOTIDE SEQUENCE [LARGE SCALE GENOMIC DNA]</scope>
    <source>
        <strain evidence="2 3">CCB06</strain>
        <tissue evidence="2">Mycelium</tissue>
    </source>
</reference>